<dbReference type="EC" id="2.7.13.3" evidence="3"/>
<keyword evidence="4" id="KW-0597">Phosphoprotein</keyword>
<keyword evidence="12" id="KW-0472">Membrane</keyword>
<evidence type="ECO:0000256" key="8">
    <source>
        <dbReference type="ARBA" id="ARBA00022777"/>
    </source>
</evidence>
<dbReference type="InterPro" id="IPR036097">
    <property type="entry name" value="HisK_dim/P_sf"/>
</dbReference>
<evidence type="ECO:0000256" key="12">
    <source>
        <dbReference type="ARBA" id="ARBA00023136"/>
    </source>
</evidence>
<dbReference type="SMART" id="SM00387">
    <property type="entry name" value="HATPase_c"/>
    <property type="match status" value="1"/>
</dbReference>
<evidence type="ECO:0000259" key="13">
    <source>
        <dbReference type="PROSITE" id="PS50109"/>
    </source>
</evidence>
<evidence type="ECO:0000256" key="10">
    <source>
        <dbReference type="ARBA" id="ARBA00022989"/>
    </source>
</evidence>
<evidence type="ECO:0000313" key="15">
    <source>
        <dbReference type="Proteomes" id="UP001597059"/>
    </source>
</evidence>
<dbReference type="SMART" id="SM00388">
    <property type="entry name" value="HisKA"/>
    <property type="match status" value="1"/>
</dbReference>
<keyword evidence="11" id="KW-0902">Two-component regulatory system</keyword>
<feature type="domain" description="Histidine kinase" evidence="13">
    <location>
        <begin position="257"/>
        <end position="468"/>
    </location>
</feature>
<keyword evidence="6" id="KW-0812">Transmembrane</keyword>
<dbReference type="Pfam" id="PF02518">
    <property type="entry name" value="HATPase_c"/>
    <property type="match status" value="1"/>
</dbReference>
<dbReference type="PANTHER" id="PTHR45436">
    <property type="entry name" value="SENSOR HISTIDINE KINASE YKOH"/>
    <property type="match status" value="1"/>
</dbReference>
<evidence type="ECO:0000256" key="11">
    <source>
        <dbReference type="ARBA" id="ARBA00023012"/>
    </source>
</evidence>
<keyword evidence="15" id="KW-1185">Reference proteome</keyword>
<evidence type="ECO:0000256" key="5">
    <source>
        <dbReference type="ARBA" id="ARBA00022679"/>
    </source>
</evidence>
<organism evidence="14 15">
    <name type="scientific">Rhodanobacter aciditrophus</name>
    <dbReference type="NCBI Taxonomy" id="1623218"/>
    <lineage>
        <taxon>Bacteria</taxon>
        <taxon>Pseudomonadati</taxon>
        <taxon>Pseudomonadota</taxon>
        <taxon>Gammaproteobacteria</taxon>
        <taxon>Lysobacterales</taxon>
        <taxon>Rhodanobacteraceae</taxon>
        <taxon>Rhodanobacter</taxon>
    </lineage>
</organism>
<accession>A0ABW4B1B8</accession>
<evidence type="ECO:0000256" key="3">
    <source>
        <dbReference type="ARBA" id="ARBA00012438"/>
    </source>
</evidence>
<dbReference type="GO" id="GO:0005524">
    <property type="term" value="F:ATP binding"/>
    <property type="evidence" value="ECO:0007669"/>
    <property type="project" value="UniProtKB-KW"/>
</dbReference>
<keyword evidence="7" id="KW-0547">Nucleotide-binding</keyword>
<dbReference type="Gene3D" id="1.10.287.130">
    <property type="match status" value="1"/>
</dbReference>
<comment type="subcellular location">
    <subcellularLocation>
        <location evidence="2">Membrane</location>
        <topology evidence="2">Multi-pass membrane protein</topology>
    </subcellularLocation>
</comment>
<dbReference type="CDD" id="cd00082">
    <property type="entry name" value="HisKA"/>
    <property type="match status" value="1"/>
</dbReference>
<dbReference type="InterPro" id="IPR003594">
    <property type="entry name" value="HATPase_dom"/>
</dbReference>
<dbReference type="SUPFAM" id="SSF55874">
    <property type="entry name" value="ATPase domain of HSP90 chaperone/DNA topoisomerase II/histidine kinase"/>
    <property type="match status" value="1"/>
</dbReference>
<evidence type="ECO:0000256" key="4">
    <source>
        <dbReference type="ARBA" id="ARBA00022553"/>
    </source>
</evidence>
<keyword evidence="5" id="KW-0808">Transferase</keyword>
<keyword evidence="8" id="KW-0418">Kinase</keyword>
<dbReference type="InterPro" id="IPR004358">
    <property type="entry name" value="Sig_transdc_His_kin-like_C"/>
</dbReference>
<comment type="caution">
    <text evidence="14">The sequence shown here is derived from an EMBL/GenBank/DDBJ whole genome shotgun (WGS) entry which is preliminary data.</text>
</comment>
<protein>
    <recommendedName>
        <fullName evidence="3">histidine kinase</fullName>
        <ecNumber evidence="3">2.7.13.3</ecNumber>
    </recommendedName>
</protein>
<dbReference type="Gene3D" id="3.30.565.10">
    <property type="entry name" value="Histidine kinase-like ATPase, C-terminal domain"/>
    <property type="match status" value="1"/>
</dbReference>
<evidence type="ECO:0000256" key="1">
    <source>
        <dbReference type="ARBA" id="ARBA00000085"/>
    </source>
</evidence>
<dbReference type="InterPro" id="IPR013727">
    <property type="entry name" value="2CSK_N"/>
</dbReference>
<evidence type="ECO:0000256" key="9">
    <source>
        <dbReference type="ARBA" id="ARBA00022840"/>
    </source>
</evidence>
<dbReference type="InterPro" id="IPR036890">
    <property type="entry name" value="HATPase_C_sf"/>
</dbReference>
<dbReference type="Proteomes" id="UP001597059">
    <property type="component" value="Unassembled WGS sequence"/>
</dbReference>
<dbReference type="Pfam" id="PF08521">
    <property type="entry name" value="2CSK_N"/>
    <property type="match status" value="1"/>
</dbReference>
<keyword evidence="9 14" id="KW-0067">ATP-binding</keyword>
<comment type="catalytic activity">
    <reaction evidence="1">
        <text>ATP + protein L-histidine = ADP + protein N-phospho-L-histidine.</text>
        <dbReference type="EC" id="2.7.13.3"/>
    </reaction>
</comment>
<sequence>MLKIFNRRLPNSIKKRTLILVMSLFAFTSLLLGLISIGFATHEVEELFDARLAQQARLLVRMTSDDLKQGRQAPVFVYPEVVTDLNEYELSQVGHEYESKVYFRIWHNGEVVVASDSQSIEPSHTLKDGFGTAETENYEWRTFELKKISDHGDVFRIVVAERQDVRGEIVTEIVLNSVLPEMIGWPVIALLVWLAVGFGLEPLKQLTDRISKIKPAQLKPVSLDNVPEELAPVQQALNILLKEIDDLMAREKRWIADAAHELRTPLAILKLHAQNAEAAQDEAERQHALEQMVAGVDRSTRIVGQLLSYARVESQLQGGIHSPIPLFKETRRIVAALYPMLSEKEINLEVTEVNSDIALPMEVNHLEVILQNLISNAVKFTPTGGEIRIDWQKEKDGIVLDFRDSGVGVPKGELGRLTERFFRGSDHSGAGLGLSIVSSLVKYYGAHLAFGANKPSGLVVRIRFPMRY</sequence>
<dbReference type="InterPro" id="IPR050428">
    <property type="entry name" value="TCS_sensor_his_kinase"/>
</dbReference>
<dbReference type="InterPro" id="IPR005467">
    <property type="entry name" value="His_kinase_dom"/>
</dbReference>
<dbReference type="PANTHER" id="PTHR45436:SF14">
    <property type="entry name" value="SENSOR PROTEIN QSEC"/>
    <property type="match status" value="1"/>
</dbReference>
<gene>
    <name evidence="14" type="ORF">ACFQ45_10205</name>
</gene>
<dbReference type="RefSeq" id="WP_377367297.1">
    <property type="nucleotide sequence ID" value="NZ_JBHTMN010000011.1"/>
</dbReference>
<evidence type="ECO:0000256" key="2">
    <source>
        <dbReference type="ARBA" id="ARBA00004141"/>
    </source>
</evidence>
<evidence type="ECO:0000256" key="7">
    <source>
        <dbReference type="ARBA" id="ARBA00022741"/>
    </source>
</evidence>
<proteinExistence type="predicted"/>
<evidence type="ECO:0000313" key="14">
    <source>
        <dbReference type="EMBL" id="MFD1383742.1"/>
    </source>
</evidence>
<dbReference type="InterPro" id="IPR003661">
    <property type="entry name" value="HisK_dim/P_dom"/>
</dbReference>
<dbReference type="SUPFAM" id="SSF47384">
    <property type="entry name" value="Homodimeric domain of signal transducing histidine kinase"/>
    <property type="match status" value="1"/>
</dbReference>
<dbReference type="PROSITE" id="PS50109">
    <property type="entry name" value="HIS_KIN"/>
    <property type="match status" value="1"/>
</dbReference>
<dbReference type="PRINTS" id="PR00344">
    <property type="entry name" value="BCTRLSENSOR"/>
</dbReference>
<dbReference type="Pfam" id="PF00512">
    <property type="entry name" value="HisKA"/>
    <property type="match status" value="1"/>
</dbReference>
<evidence type="ECO:0000256" key="6">
    <source>
        <dbReference type="ARBA" id="ARBA00022692"/>
    </source>
</evidence>
<dbReference type="EMBL" id="JBHTMN010000011">
    <property type="protein sequence ID" value="MFD1383742.1"/>
    <property type="molecule type" value="Genomic_DNA"/>
</dbReference>
<name>A0ABW4B1B8_9GAMM</name>
<keyword evidence="10" id="KW-1133">Transmembrane helix</keyword>
<reference evidence="15" key="1">
    <citation type="journal article" date="2019" name="Int. J. Syst. Evol. Microbiol.">
        <title>The Global Catalogue of Microorganisms (GCM) 10K type strain sequencing project: providing services to taxonomists for standard genome sequencing and annotation.</title>
        <authorList>
            <consortium name="The Broad Institute Genomics Platform"/>
            <consortium name="The Broad Institute Genome Sequencing Center for Infectious Disease"/>
            <person name="Wu L."/>
            <person name="Ma J."/>
        </authorList>
    </citation>
    <scope>NUCLEOTIDE SEQUENCE [LARGE SCALE GENOMIC DNA]</scope>
    <source>
        <strain evidence="15">JCM 30774</strain>
    </source>
</reference>